<organism evidence="2 3">
    <name type="scientific">Araneus ventricosus</name>
    <name type="common">Orbweaver spider</name>
    <name type="synonym">Epeira ventricosa</name>
    <dbReference type="NCBI Taxonomy" id="182803"/>
    <lineage>
        <taxon>Eukaryota</taxon>
        <taxon>Metazoa</taxon>
        <taxon>Ecdysozoa</taxon>
        <taxon>Arthropoda</taxon>
        <taxon>Chelicerata</taxon>
        <taxon>Arachnida</taxon>
        <taxon>Araneae</taxon>
        <taxon>Araneomorphae</taxon>
        <taxon>Entelegynae</taxon>
        <taxon>Araneoidea</taxon>
        <taxon>Araneidae</taxon>
        <taxon>Araneus</taxon>
    </lineage>
</organism>
<evidence type="ECO:0000313" key="2">
    <source>
        <dbReference type="EMBL" id="GBN48412.1"/>
    </source>
</evidence>
<keyword evidence="3" id="KW-1185">Reference proteome</keyword>
<protein>
    <submittedName>
        <fullName evidence="2">Uncharacterized protein</fullName>
    </submittedName>
</protein>
<name>A0A4Y2PBF7_ARAVE</name>
<keyword evidence="1" id="KW-1133">Transmembrane helix</keyword>
<comment type="caution">
    <text evidence="2">The sequence shown here is derived from an EMBL/GenBank/DDBJ whole genome shotgun (WGS) entry which is preliminary data.</text>
</comment>
<dbReference type="AlphaFoldDB" id="A0A4Y2PBF7"/>
<reference evidence="2 3" key="1">
    <citation type="journal article" date="2019" name="Sci. Rep.">
        <title>Orb-weaving spider Araneus ventricosus genome elucidates the spidroin gene catalogue.</title>
        <authorList>
            <person name="Kono N."/>
            <person name="Nakamura H."/>
            <person name="Ohtoshi R."/>
            <person name="Moran D.A.P."/>
            <person name="Shinohara A."/>
            <person name="Yoshida Y."/>
            <person name="Fujiwara M."/>
            <person name="Mori M."/>
            <person name="Tomita M."/>
            <person name="Arakawa K."/>
        </authorList>
    </citation>
    <scope>NUCLEOTIDE SEQUENCE [LARGE SCALE GENOMIC DNA]</scope>
</reference>
<dbReference type="EMBL" id="BGPR01010865">
    <property type="protein sequence ID" value="GBN48412.1"/>
    <property type="molecule type" value="Genomic_DNA"/>
</dbReference>
<sequence length="158" mass="18136">MLCYRRLLDITVGFFLFFASFCLKLSSWVALFLKTEHLGVPKLCLGETGHWTSEIAGKKRDIWASRSCAWGKRDIWASRSCAWGKRDIWASRSCAWGKRDIWASRSCAWGKRDIWASRSCAWGKRDIWASRSCACGKRDRLPENGTYGHISLAHQTIQ</sequence>
<evidence type="ECO:0000313" key="3">
    <source>
        <dbReference type="Proteomes" id="UP000499080"/>
    </source>
</evidence>
<feature type="transmembrane region" description="Helical" evidence="1">
    <location>
        <begin position="12"/>
        <end position="33"/>
    </location>
</feature>
<gene>
    <name evidence="2" type="ORF">AVEN_59771_1</name>
</gene>
<dbReference type="Proteomes" id="UP000499080">
    <property type="component" value="Unassembled WGS sequence"/>
</dbReference>
<keyword evidence="1" id="KW-0472">Membrane</keyword>
<keyword evidence="1" id="KW-0812">Transmembrane</keyword>
<proteinExistence type="predicted"/>
<accession>A0A4Y2PBF7</accession>
<evidence type="ECO:0000256" key="1">
    <source>
        <dbReference type="SAM" id="Phobius"/>
    </source>
</evidence>